<evidence type="ECO:0000313" key="2">
    <source>
        <dbReference type="Proteomes" id="UP000631300"/>
    </source>
</evidence>
<dbReference type="RefSeq" id="WP_189406883.1">
    <property type="nucleotide sequence ID" value="NZ_BMXP01000006.1"/>
</dbReference>
<sequence length="135" mass="15076">MTLPALYQVPASHVKTPIFKTRLPVFRIEIRRAANLAIAERPVFGCQLTLSSRWPVQTEFILTPGHTLGWLDHNRLDHLRVKAHAAEKCLSLPPLSSLLHADDGCLQARIPLGVYLLSDDISLMKQQGVALLRPL</sequence>
<dbReference type="AlphaFoldDB" id="A0A918JMA3"/>
<protein>
    <submittedName>
        <fullName evidence="1">Uncharacterized protein</fullName>
    </submittedName>
</protein>
<dbReference type="Proteomes" id="UP000631300">
    <property type="component" value="Unassembled WGS sequence"/>
</dbReference>
<reference evidence="1" key="1">
    <citation type="journal article" date="2014" name="Int. J. Syst. Evol. Microbiol.">
        <title>Complete genome sequence of Corynebacterium casei LMG S-19264T (=DSM 44701T), isolated from a smear-ripened cheese.</title>
        <authorList>
            <consortium name="US DOE Joint Genome Institute (JGI-PGF)"/>
            <person name="Walter F."/>
            <person name="Albersmeier A."/>
            <person name="Kalinowski J."/>
            <person name="Ruckert C."/>
        </authorList>
    </citation>
    <scope>NUCLEOTIDE SEQUENCE</scope>
    <source>
        <strain evidence="1">KCTC 22164</strain>
    </source>
</reference>
<gene>
    <name evidence="1" type="ORF">GCM10007391_25020</name>
</gene>
<dbReference type="EMBL" id="BMXP01000006">
    <property type="protein sequence ID" value="GGW89711.1"/>
    <property type="molecule type" value="Genomic_DNA"/>
</dbReference>
<evidence type="ECO:0000313" key="1">
    <source>
        <dbReference type="EMBL" id="GGW89711.1"/>
    </source>
</evidence>
<name>A0A918JMA3_9ALTE</name>
<keyword evidence="2" id="KW-1185">Reference proteome</keyword>
<organism evidence="1 2">
    <name type="scientific">Alteromonas halophila</name>
    <dbReference type="NCBI Taxonomy" id="516698"/>
    <lineage>
        <taxon>Bacteria</taxon>
        <taxon>Pseudomonadati</taxon>
        <taxon>Pseudomonadota</taxon>
        <taxon>Gammaproteobacteria</taxon>
        <taxon>Alteromonadales</taxon>
        <taxon>Alteromonadaceae</taxon>
        <taxon>Alteromonas/Salinimonas group</taxon>
        <taxon>Alteromonas</taxon>
    </lineage>
</organism>
<proteinExistence type="predicted"/>
<accession>A0A918JMA3</accession>
<reference evidence="1" key="2">
    <citation type="submission" date="2020-09" db="EMBL/GenBank/DDBJ databases">
        <authorList>
            <person name="Sun Q."/>
            <person name="Kim S."/>
        </authorList>
    </citation>
    <scope>NUCLEOTIDE SEQUENCE</scope>
    <source>
        <strain evidence="1">KCTC 22164</strain>
    </source>
</reference>
<comment type="caution">
    <text evidence="1">The sequence shown here is derived from an EMBL/GenBank/DDBJ whole genome shotgun (WGS) entry which is preliminary data.</text>
</comment>